<feature type="domain" description="C2H2-type" evidence="12">
    <location>
        <begin position="381"/>
        <end position="408"/>
    </location>
</feature>
<dbReference type="PANTHER" id="PTHR16515">
    <property type="entry name" value="PR DOMAIN ZINC FINGER PROTEIN"/>
    <property type="match status" value="1"/>
</dbReference>
<dbReference type="Proteomes" id="UP000694620">
    <property type="component" value="Chromosome 1"/>
</dbReference>
<dbReference type="PROSITE" id="PS00028">
    <property type="entry name" value="ZINC_FINGER_C2H2_1"/>
    <property type="match status" value="5"/>
</dbReference>
<reference evidence="13" key="3">
    <citation type="submission" date="2025-09" db="UniProtKB">
        <authorList>
            <consortium name="Ensembl"/>
        </authorList>
    </citation>
    <scope>IDENTIFICATION</scope>
</reference>
<dbReference type="Pfam" id="PF00096">
    <property type="entry name" value="zf-C2H2"/>
    <property type="match status" value="4"/>
</dbReference>
<keyword evidence="3" id="KW-0479">Metal-binding</keyword>
<evidence type="ECO:0000256" key="2">
    <source>
        <dbReference type="ARBA" id="ARBA00006991"/>
    </source>
</evidence>
<feature type="region of interest" description="Disordered" evidence="11">
    <location>
        <begin position="45"/>
        <end position="78"/>
    </location>
</feature>
<evidence type="ECO:0000259" key="12">
    <source>
        <dbReference type="PROSITE" id="PS50157"/>
    </source>
</evidence>
<evidence type="ECO:0000256" key="5">
    <source>
        <dbReference type="ARBA" id="ARBA00022771"/>
    </source>
</evidence>
<keyword evidence="9" id="KW-0539">Nucleus</keyword>
<dbReference type="GO" id="GO:0005634">
    <property type="term" value="C:nucleus"/>
    <property type="evidence" value="ECO:0007669"/>
    <property type="project" value="UniProtKB-SubCell"/>
</dbReference>
<dbReference type="SUPFAM" id="SSF57667">
    <property type="entry name" value="beta-beta-alpha zinc fingers"/>
    <property type="match status" value="3"/>
</dbReference>
<name>A0A8C4XBU9_ERPCA</name>
<feature type="compositionally biased region" description="Basic and acidic residues" evidence="11">
    <location>
        <begin position="1"/>
        <end position="11"/>
    </location>
</feature>
<dbReference type="FunFam" id="3.30.160.60:FF:000358">
    <property type="entry name" value="zinc finger protein 24"/>
    <property type="match status" value="1"/>
</dbReference>
<dbReference type="FunFam" id="3.30.160.60:FF:002343">
    <property type="entry name" value="Zinc finger protein 33A"/>
    <property type="match status" value="1"/>
</dbReference>
<dbReference type="FunFam" id="3.30.160.60:FF:000557">
    <property type="entry name" value="zinc finger and SCAN domain-containing protein 29"/>
    <property type="match status" value="1"/>
</dbReference>
<feature type="region of interest" description="Disordered" evidence="11">
    <location>
        <begin position="117"/>
        <end position="140"/>
    </location>
</feature>
<dbReference type="GO" id="GO:0010468">
    <property type="term" value="P:regulation of gene expression"/>
    <property type="evidence" value="ECO:0007669"/>
    <property type="project" value="TreeGrafter"/>
</dbReference>
<dbReference type="InterPro" id="IPR036236">
    <property type="entry name" value="Znf_C2H2_sf"/>
</dbReference>
<dbReference type="FunFam" id="3.30.160.60:FF:002063">
    <property type="entry name" value="RB associated KRAB zinc finger"/>
    <property type="match status" value="1"/>
</dbReference>
<evidence type="ECO:0000256" key="4">
    <source>
        <dbReference type="ARBA" id="ARBA00022737"/>
    </source>
</evidence>
<dbReference type="PANTHER" id="PTHR16515:SF66">
    <property type="entry name" value="C2H2-TYPE DOMAIN-CONTAINING PROTEIN"/>
    <property type="match status" value="1"/>
</dbReference>
<evidence type="ECO:0000256" key="7">
    <source>
        <dbReference type="ARBA" id="ARBA00023015"/>
    </source>
</evidence>
<feature type="domain" description="C2H2-type" evidence="12">
    <location>
        <begin position="325"/>
        <end position="352"/>
    </location>
</feature>
<dbReference type="Gene3D" id="3.30.160.60">
    <property type="entry name" value="Classic Zinc Finger"/>
    <property type="match status" value="5"/>
</dbReference>
<keyword evidence="14" id="KW-1185">Reference proteome</keyword>
<comment type="subcellular location">
    <subcellularLocation>
        <location evidence="1">Nucleus</location>
    </subcellularLocation>
</comment>
<evidence type="ECO:0000256" key="1">
    <source>
        <dbReference type="ARBA" id="ARBA00004123"/>
    </source>
</evidence>
<dbReference type="PROSITE" id="PS50157">
    <property type="entry name" value="ZINC_FINGER_C2H2_2"/>
    <property type="match status" value="5"/>
</dbReference>
<evidence type="ECO:0000256" key="3">
    <source>
        <dbReference type="ARBA" id="ARBA00022723"/>
    </source>
</evidence>
<reference evidence="13" key="1">
    <citation type="submission" date="2021-06" db="EMBL/GenBank/DDBJ databases">
        <authorList>
            <consortium name="Wellcome Sanger Institute Data Sharing"/>
        </authorList>
    </citation>
    <scope>NUCLEOTIDE SEQUENCE [LARGE SCALE GENOMIC DNA]</scope>
</reference>
<dbReference type="GO" id="GO:0008270">
    <property type="term" value="F:zinc ion binding"/>
    <property type="evidence" value="ECO:0007669"/>
    <property type="project" value="UniProtKB-KW"/>
</dbReference>
<evidence type="ECO:0000256" key="6">
    <source>
        <dbReference type="ARBA" id="ARBA00022833"/>
    </source>
</evidence>
<feature type="domain" description="C2H2-type" evidence="12">
    <location>
        <begin position="297"/>
        <end position="324"/>
    </location>
</feature>
<gene>
    <name evidence="13" type="primary">LOC114666695</name>
</gene>
<dbReference type="FunFam" id="3.30.160.60:FF:001498">
    <property type="entry name" value="Zinc finger protein 404"/>
    <property type="match status" value="1"/>
</dbReference>
<evidence type="ECO:0000256" key="8">
    <source>
        <dbReference type="ARBA" id="ARBA00023163"/>
    </source>
</evidence>
<comment type="similarity">
    <text evidence="2">Belongs to the krueppel C2H2-type zinc-finger protein family.</text>
</comment>
<feature type="domain" description="C2H2-type" evidence="12">
    <location>
        <begin position="353"/>
        <end position="380"/>
    </location>
</feature>
<protein>
    <submittedName>
        <fullName evidence="13">Zinc finger protein interacting with ribonucleoprotein K-like</fullName>
    </submittedName>
</protein>
<proteinExistence type="inferred from homology"/>
<keyword evidence="6" id="KW-0862">Zinc</keyword>
<dbReference type="SMART" id="SM00355">
    <property type="entry name" value="ZnF_C2H2"/>
    <property type="match status" value="5"/>
</dbReference>
<dbReference type="InterPro" id="IPR013087">
    <property type="entry name" value="Znf_C2H2_type"/>
</dbReference>
<evidence type="ECO:0000256" key="9">
    <source>
        <dbReference type="ARBA" id="ARBA00023242"/>
    </source>
</evidence>
<dbReference type="InterPro" id="IPR050331">
    <property type="entry name" value="Zinc_finger"/>
</dbReference>
<keyword evidence="7" id="KW-0805">Transcription regulation</keyword>
<keyword evidence="4" id="KW-0677">Repeat</keyword>
<sequence length="409" mass="45480">MEKQSLDVKEEGGEEESVQLKKKNLDIKEEKCEWWTIGVKEELESKCGSTKTQKSESVSNIKEEDLKPESASQYECPDEAVPGLGFTPCGPLSPPQNHSVHVKSESSELCLKRPQKESCSSYSGKGSGDLQPISTESDGKQGPNLMELLALGQFRLNSLPNLLDSDLPESGSFSLSSVPQTSANLRLQQTPHNDNMKKPASGTEPLISDIFQCGALPVEKQTRVDAINSQKQIQNTNSVALSVCPAQGAVFTCITKYKDIWSQMTQKPYYCSECGKQFLQMSRLRSHARIHTGEKPFFCSDCGKRFLRISSLQRHKMIHTGEKPFFCSDCGKRFTTSGCLKIHTRIHTGEKPYCCSDCGKQFTTSGCLQTHTRIHTGEKPYCCSECGRQFSRKSSLRRHTSIHTGENNS</sequence>
<feature type="domain" description="C2H2-type" evidence="12">
    <location>
        <begin position="269"/>
        <end position="296"/>
    </location>
</feature>
<evidence type="ECO:0000256" key="11">
    <source>
        <dbReference type="SAM" id="MobiDB-lite"/>
    </source>
</evidence>
<accession>A0A8C4XBU9</accession>
<evidence type="ECO:0000313" key="14">
    <source>
        <dbReference type="Proteomes" id="UP000694620"/>
    </source>
</evidence>
<dbReference type="AlphaFoldDB" id="A0A8C4XBU9"/>
<dbReference type="Ensembl" id="ENSECRT00000019865.1">
    <property type="protein sequence ID" value="ENSECRP00000019470.1"/>
    <property type="gene ID" value="ENSECRG00000013028.1"/>
</dbReference>
<evidence type="ECO:0000256" key="10">
    <source>
        <dbReference type="PROSITE-ProRule" id="PRU00042"/>
    </source>
</evidence>
<keyword evidence="8" id="KW-0804">Transcription</keyword>
<evidence type="ECO:0000313" key="13">
    <source>
        <dbReference type="Ensembl" id="ENSECRP00000019470.1"/>
    </source>
</evidence>
<reference evidence="13" key="2">
    <citation type="submission" date="2025-08" db="UniProtKB">
        <authorList>
            <consortium name="Ensembl"/>
        </authorList>
    </citation>
    <scope>IDENTIFICATION</scope>
</reference>
<keyword evidence="5 10" id="KW-0863">Zinc-finger</keyword>
<feature type="compositionally biased region" description="Polar residues" evidence="11">
    <location>
        <begin position="47"/>
        <end position="60"/>
    </location>
</feature>
<feature type="region of interest" description="Disordered" evidence="11">
    <location>
        <begin position="1"/>
        <end position="20"/>
    </location>
</feature>
<organism evidence="13 14">
    <name type="scientific">Erpetoichthys calabaricus</name>
    <name type="common">Rope fish</name>
    <name type="synonym">Calamoichthys calabaricus</name>
    <dbReference type="NCBI Taxonomy" id="27687"/>
    <lineage>
        <taxon>Eukaryota</taxon>
        <taxon>Metazoa</taxon>
        <taxon>Chordata</taxon>
        <taxon>Craniata</taxon>
        <taxon>Vertebrata</taxon>
        <taxon>Euteleostomi</taxon>
        <taxon>Actinopterygii</taxon>
        <taxon>Polypteriformes</taxon>
        <taxon>Polypteridae</taxon>
        <taxon>Erpetoichthys</taxon>
    </lineage>
</organism>
<dbReference type="GeneTree" id="ENSGT01150000286958"/>